<evidence type="ECO:0000256" key="1">
    <source>
        <dbReference type="SAM" id="MobiDB-lite"/>
    </source>
</evidence>
<feature type="region of interest" description="Disordered" evidence="1">
    <location>
        <begin position="497"/>
        <end position="518"/>
    </location>
</feature>
<organism evidence="2 3">
    <name type="scientific">Adlercreutzia shanghongiae</name>
    <dbReference type="NCBI Taxonomy" id="3111773"/>
    <lineage>
        <taxon>Bacteria</taxon>
        <taxon>Bacillati</taxon>
        <taxon>Actinomycetota</taxon>
        <taxon>Coriobacteriia</taxon>
        <taxon>Eggerthellales</taxon>
        <taxon>Eggerthellaceae</taxon>
        <taxon>Adlercreutzia</taxon>
    </lineage>
</organism>
<dbReference type="Pfam" id="PF11187">
    <property type="entry name" value="Mbeg1-like"/>
    <property type="match status" value="1"/>
</dbReference>
<sequence>MNDVLTYLEEQLAPFSEVPFNAVDSALLAQFCMARGEGVMPRMREVGAGDEAARPASDGKLAALRARLARWRDRGAHLGRSVHRRRKRWEADGEGVSRAGIAEPACCAGGAGSTGTAGTAGAIGPTSGADAVGPTDGESAVVRTADFDAGADAAAASDAAERDRLEMAQDAQAPTEPVRFADLMRAELFSTMFSGMHAAQMKQQLFLMAASPRYRDLLIYDHVAAFDEVLNMQFAATTFVCPGQFVYVGFRGTDTTLTGWREDFNMAYMVPVPAQDVAARYLAAVAADVRVPGPIIVGGHSKGGNLAEYAALTAAPAVQDRIAHVYNHDGPGFIPGTFSAADYAPLAGRMTKQVPEDSMVGILMTSQMPAQVVRATGRGFEQHSVYRWEVAGGAADDRAAAESAFATLPALPERTQRRAQALGQWLASMDGEGRKRTVDALFNAVKAAGVTDAAQLFEGGHEWAILRDGVMRAPMQDRTAMLEALRGITRAFSDVTAERNNARRAHRKQPIGSGSPAR</sequence>
<dbReference type="Proteomes" id="UP001343724">
    <property type="component" value="Unassembled WGS sequence"/>
</dbReference>
<reference evidence="2 3" key="1">
    <citation type="submission" date="2024-01" db="EMBL/GenBank/DDBJ databases">
        <title>novel species in genus Adlercreutzia.</title>
        <authorList>
            <person name="Liu X."/>
        </authorList>
    </citation>
    <scope>NUCLEOTIDE SEQUENCE [LARGE SCALE GENOMIC DNA]</scope>
    <source>
        <strain evidence="2 3">R22</strain>
    </source>
</reference>
<evidence type="ECO:0000313" key="3">
    <source>
        <dbReference type="Proteomes" id="UP001343724"/>
    </source>
</evidence>
<comment type="caution">
    <text evidence="2">The sequence shown here is derived from an EMBL/GenBank/DDBJ whole genome shotgun (WGS) entry which is preliminary data.</text>
</comment>
<name>A0ABU6IX07_9ACTN</name>
<dbReference type="RefSeq" id="WP_326454309.1">
    <property type="nucleotide sequence ID" value="NZ_JAYMFH010000001.1"/>
</dbReference>
<dbReference type="InterPro" id="IPR029058">
    <property type="entry name" value="AB_hydrolase_fold"/>
</dbReference>
<protein>
    <submittedName>
        <fullName evidence="2">Mbeg1-like protein</fullName>
    </submittedName>
</protein>
<keyword evidence="3" id="KW-1185">Reference proteome</keyword>
<gene>
    <name evidence="2" type="ORF">VJ920_02325</name>
</gene>
<proteinExistence type="predicted"/>
<dbReference type="EMBL" id="JAYMFH010000001">
    <property type="protein sequence ID" value="MEC4294142.1"/>
    <property type="molecule type" value="Genomic_DNA"/>
</dbReference>
<accession>A0ABU6IX07</accession>
<evidence type="ECO:0000313" key="2">
    <source>
        <dbReference type="EMBL" id="MEC4294142.1"/>
    </source>
</evidence>
<dbReference type="InterPro" id="IPR024499">
    <property type="entry name" value="Mbeg1-like"/>
</dbReference>
<dbReference type="SUPFAM" id="SSF53474">
    <property type="entry name" value="alpha/beta-Hydrolases"/>
    <property type="match status" value="1"/>
</dbReference>